<feature type="non-terminal residue" evidence="1">
    <location>
        <position position="1"/>
    </location>
</feature>
<evidence type="ECO:0000313" key="2">
    <source>
        <dbReference type="Proteomes" id="UP000747542"/>
    </source>
</evidence>
<dbReference type="AlphaFoldDB" id="A0A8J5N114"/>
<sequence length="308" mass="33967">WVSLLCYVAEVGEEWREGVRLDQGCASSVKEVLTDNRAIRVFSDTSSPRKYSRVCSNAFERINSAKCQPAYGKPLACYAHNDYGSRRECSQRAAWSLCPVELSHHGKENQCERAISCFSARNLVFPLRGGDGSGRGLVQRRKEVGWFRRRPLPYTASRRWGDTSSRYGLTGVGVIPHMMNVNMTLDTQDLALGRRAAALRASLPAACQAMFPHEGQIEVACNVDLLPAHLASVGCHTMRLSLGGQYMYARTDVIEGRVLKEAGGVGVVGRLIGFTPRKRALAIHAPHGQAEAWRNARERGCSMNSRTG</sequence>
<name>A0A8J5N114_HOMAM</name>
<reference evidence="1" key="1">
    <citation type="journal article" date="2021" name="Sci. Adv.">
        <title>The American lobster genome reveals insights on longevity, neural, and immune adaptations.</title>
        <authorList>
            <person name="Polinski J.M."/>
            <person name="Zimin A.V."/>
            <person name="Clark K.F."/>
            <person name="Kohn A.B."/>
            <person name="Sadowski N."/>
            <person name="Timp W."/>
            <person name="Ptitsyn A."/>
            <person name="Khanna P."/>
            <person name="Romanova D.Y."/>
            <person name="Williams P."/>
            <person name="Greenwood S.J."/>
            <person name="Moroz L.L."/>
            <person name="Walt D.R."/>
            <person name="Bodnar A.G."/>
        </authorList>
    </citation>
    <scope>NUCLEOTIDE SEQUENCE</scope>
    <source>
        <strain evidence="1">GMGI-L3</strain>
    </source>
</reference>
<accession>A0A8J5N114</accession>
<organism evidence="1 2">
    <name type="scientific">Homarus americanus</name>
    <name type="common">American lobster</name>
    <dbReference type="NCBI Taxonomy" id="6706"/>
    <lineage>
        <taxon>Eukaryota</taxon>
        <taxon>Metazoa</taxon>
        <taxon>Ecdysozoa</taxon>
        <taxon>Arthropoda</taxon>
        <taxon>Crustacea</taxon>
        <taxon>Multicrustacea</taxon>
        <taxon>Malacostraca</taxon>
        <taxon>Eumalacostraca</taxon>
        <taxon>Eucarida</taxon>
        <taxon>Decapoda</taxon>
        <taxon>Pleocyemata</taxon>
        <taxon>Astacidea</taxon>
        <taxon>Nephropoidea</taxon>
        <taxon>Nephropidae</taxon>
        <taxon>Homarus</taxon>
    </lineage>
</organism>
<dbReference type="EMBL" id="JAHLQT010012436">
    <property type="protein sequence ID" value="KAG7171365.1"/>
    <property type="molecule type" value="Genomic_DNA"/>
</dbReference>
<dbReference type="Proteomes" id="UP000747542">
    <property type="component" value="Unassembled WGS sequence"/>
</dbReference>
<protein>
    <submittedName>
        <fullName evidence="1">Uncharacterized protein</fullName>
    </submittedName>
</protein>
<comment type="caution">
    <text evidence="1">The sequence shown here is derived from an EMBL/GenBank/DDBJ whole genome shotgun (WGS) entry which is preliminary data.</text>
</comment>
<proteinExistence type="predicted"/>
<keyword evidence="2" id="KW-1185">Reference proteome</keyword>
<evidence type="ECO:0000313" key="1">
    <source>
        <dbReference type="EMBL" id="KAG7171365.1"/>
    </source>
</evidence>
<gene>
    <name evidence="1" type="ORF">Hamer_G027593</name>
</gene>